<dbReference type="PANTHER" id="PTHR36582:SF2">
    <property type="entry name" value="ANTITOXIN PARD"/>
    <property type="match status" value="1"/>
</dbReference>
<dbReference type="HOGENOM" id="CLU_144805_1_1_5"/>
<proteinExistence type="inferred from homology"/>
<dbReference type="eggNOG" id="COG3609">
    <property type="taxonomic scope" value="Bacteria"/>
</dbReference>
<dbReference type="Pfam" id="PF03693">
    <property type="entry name" value="ParD_antitoxin"/>
    <property type="match status" value="1"/>
</dbReference>
<dbReference type="InterPro" id="IPR022789">
    <property type="entry name" value="ParD"/>
</dbReference>
<comment type="similarity">
    <text evidence="1">Belongs to the ParD antitoxin family.</text>
</comment>
<dbReference type="GeneID" id="1133350"/>
<dbReference type="AlphaFoldDB" id="Q7CZI9"/>
<dbReference type="InterPro" id="IPR010985">
    <property type="entry name" value="Ribbon_hlx_hlx"/>
</dbReference>
<evidence type="ECO:0000256" key="2">
    <source>
        <dbReference type="ARBA" id="ARBA00022649"/>
    </source>
</evidence>
<sequence>MPTRNVVLTQHHEEIIDDLVKSGRYQNASEVLREGLRLIERRERLEATRLETLKVAAQQGFCDLDQGRYIDVSDDALDDFISAFGREAEVRLTKSDDK</sequence>
<organism evidence="3 4">
    <name type="scientific">Agrobacterium fabrum (strain C58 / ATCC 33970)</name>
    <name type="common">Agrobacterium tumefaciens (strain C58)</name>
    <dbReference type="NCBI Taxonomy" id="176299"/>
    <lineage>
        <taxon>Bacteria</taxon>
        <taxon>Pseudomonadati</taxon>
        <taxon>Pseudomonadota</taxon>
        <taxon>Alphaproteobacteria</taxon>
        <taxon>Hyphomicrobiales</taxon>
        <taxon>Rhizobiaceae</taxon>
        <taxon>Rhizobium/Agrobacterium group</taxon>
        <taxon>Agrobacterium</taxon>
        <taxon>Agrobacterium tumefaciens complex</taxon>
    </lineage>
</organism>
<dbReference type="KEGG" id="atu:Atu1312"/>
<keyword evidence="2" id="KW-1277">Toxin-antitoxin system</keyword>
<reference evidence="3 4" key="1">
    <citation type="journal article" date="2001" name="Science">
        <title>The genome of the natural genetic engineer Agrobacterium tumefaciens C58.</title>
        <authorList>
            <person name="Wood D.W."/>
            <person name="Setubal J.C."/>
            <person name="Kaul R."/>
            <person name="Monks D.E."/>
            <person name="Kitajima J.P."/>
            <person name="Okura V.K."/>
            <person name="Zhou Y."/>
            <person name="Chen L."/>
            <person name="Wood G.E."/>
            <person name="Almeida N.F.Jr."/>
            <person name="Woo L."/>
            <person name="Chen Y."/>
            <person name="Paulsen I.T."/>
            <person name="Eisen J.A."/>
            <person name="Karp P.D."/>
            <person name="Bovee D.Sr."/>
            <person name="Chapman P."/>
            <person name="Clendenning J."/>
            <person name="Deatherage G."/>
            <person name="Gillet W."/>
            <person name="Grant C."/>
            <person name="Kutyavin T."/>
            <person name="Levy R."/>
            <person name="Li M.J."/>
            <person name="McClelland E."/>
            <person name="Palmieri A."/>
            <person name="Raymond C."/>
            <person name="Rouse G."/>
            <person name="Saenphimmachak C."/>
            <person name="Wu Z."/>
            <person name="Romero P."/>
            <person name="Gordon D."/>
            <person name="Zhang S."/>
            <person name="Yoo H."/>
            <person name="Tao Y."/>
            <person name="Biddle P."/>
            <person name="Jung M."/>
            <person name="Krespan W."/>
            <person name="Perry M."/>
            <person name="Gordon-Kamm B."/>
            <person name="Liao L."/>
            <person name="Kim S."/>
            <person name="Hendrick C."/>
            <person name="Zhao Z.Y."/>
            <person name="Dolan M."/>
            <person name="Chumley F."/>
            <person name="Tingey S.V."/>
            <person name="Tomb J.F."/>
            <person name="Gordon M.P."/>
            <person name="Olson M.V."/>
            <person name="Nester E.W."/>
        </authorList>
    </citation>
    <scope>NUCLEOTIDE SEQUENCE [LARGE SCALE GENOMIC DNA]</scope>
    <source>
        <strain evidence="4">C58 / ATCC 33970</strain>
    </source>
</reference>
<dbReference type="STRING" id="176299.Atu1312"/>
<keyword evidence="4" id="KW-1185">Reference proteome</keyword>
<dbReference type="EnsemblBacteria" id="AAK87103">
    <property type="protein sequence ID" value="AAK87103"/>
    <property type="gene ID" value="Atu1312"/>
</dbReference>
<dbReference type="OrthoDB" id="9811310at2"/>
<dbReference type="RefSeq" id="WP_010971536.1">
    <property type="nucleotide sequence ID" value="NC_003062.2"/>
</dbReference>
<accession>Q7CZI9</accession>
<evidence type="ECO:0000313" key="3">
    <source>
        <dbReference type="EMBL" id="AAK87103.2"/>
    </source>
</evidence>
<dbReference type="EMBL" id="AE007869">
    <property type="protein sequence ID" value="AAK87103.2"/>
    <property type="molecule type" value="Genomic_DNA"/>
</dbReference>
<dbReference type="InterPro" id="IPR038296">
    <property type="entry name" value="ParD_sf"/>
</dbReference>
<gene>
    <name evidence="3" type="ordered locus">Atu1312</name>
</gene>
<dbReference type="Proteomes" id="UP000000813">
    <property type="component" value="Chromosome circular"/>
</dbReference>
<reference evidence="3 4" key="2">
    <citation type="journal article" date="2001" name="Science">
        <title>Genome sequence of the plant pathogen and biotechnology agent Agrobacterium tumefaciens C58.</title>
        <authorList>
            <person name="Goodner B."/>
            <person name="Hinkle G."/>
            <person name="Gattung S."/>
            <person name="Miller N."/>
            <person name="Blanchard M."/>
            <person name="Qurollo B."/>
            <person name="Goldman B.S."/>
            <person name="Cao Y."/>
            <person name="Askenazi M."/>
            <person name="Halling C."/>
            <person name="Mullin L."/>
            <person name="Houmiel K."/>
            <person name="Gordon J."/>
            <person name="Vaudin M."/>
            <person name="Iartchouk O."/>
            <person name="Epp A."/>
            <person name="Liu F."/>
            <person name="Wollam C."/>
            <person name="Allinger M."/>
            <person name="Doughty D."/>
            <person name="Scott C."/>
            <person name="Lappas C."/>
            <person name="Markelz B."/>
            <person name="Flanagan C."/>
            <person name="Crowell C."/>
            <person name="Gurson J."/>
            <person name="Lomo C."/>
            <person name="Sear C."/>
            <person name="Strub G."/>
            <person name="Cielo C."/>
            <person name="Slater S."/>
        </authorList>
    </citation>
    <scope>NUCLEOTIDE SEQUENCE [LARGE SCALE GENOMIC DNA]</scope>
    <source>
        <strain evidence="4">C58 / ATCC 33970</strain>
    </source>
</reference>
<dbReference type="CDD" id="cd22231">
    <property type="entry name" value="RHH_NikR_HicB-like"/>
    <property type="match status" value="1"/>
</dbReference>
<dbReference type="PANTHER" id="PTHR36582">
    <property type="entry name" value="ANTITOXIN PARD"/>
    <property type="match status" value="1"/>
</dbReference>
<protein>
    <recommendedName>
        <fullName evidence="5">Type II toxin-antitoxin system ParD family antitoxin</fullName>
    </recommendedName>
</protein>
<dbReference type="PATRIC" id="fig|176299.10.peg.1327"/>
<evidence type="ECO:0008006" key="5">
    <source>
        <dbReference type="Google" id="ProtNLM"/>
    </source>
</evidence>
<dbReference type="GO" id="GO:0006355">
    <property type="term" value="P:regulation of DNA-templated transcription"/>
    <property type="evidence" value="ECO:0007669"/>
    <property type="project" value="InterPro"/>
</dbReference>
<dbReference type="Gene3D" id="6.10.10.120">
    <property type="entry name" value="Antitoxin ParD1-like"/>
    <property type="match status" value="1"/>
</dbReference>
<evidence type="ECO:0000313" key="4">
    <source>
        <dbReference type="Proteomes" id="UP000000813"/>
    </source>
</evidence>
<dbReference type="SUPFAM" id="SSF47598">
    <property type="entry name" value="Ribbon-helix-helix"/>
    <property type="match status" value="1"/>
</dbReference>
<dbReference type="NCBIfam" id="TIGR02606">
    <property type="entry name" value="antidote_CC2985"/>
    <property type="match status" value="1"/>
</dbReference>
<name>Q7CZI9_AGRFC</name>
<evidence type="ECO:0000256" key="1">
    <source>
        <dbReference type="ARBA" id="ARBA00008580"/>
    </source>
</evidence>